<evidence type="ECO:0000256" key="3">
    <source>
        <dbReference type="ARBA" id="ARBA00022475"/>
    </source>
</evidence>
<dbReference type="InterPro" id="IPR018113">
    <property type="entry name" value="PTrfase_EIIB_Cys"/>
</dbReference>
<keyword evidence="4" id="KW-0762">Sugar transport</keyword>
<feature type="transmembrane region" description="Helical" evidence="12">
    <location>
        <begin position="534"/>
        <end position="556"/>
    </location>
</feature>
<feature type="transmembrane region" description="Helical" evidence="12">
    <location>
        <begin position="491"/>
        <end position="514"/>
    </location>
</feature>
<dbReference type="InterPro" id="IPR050558">
    <property type="entry name" value="PTS_Sugar-Specific_Components"/>
</dbReference>
<dbReference type="SUPFAM" id="SSF55604">
    <property type="entry name" value="Glucose permease domain IIB"/>
    <property type="match status" value="2"/>
</dbReference>
<feature type="active site" description="Phosphocysteine intermediate; for EIIB activity" evidence="11">
    <location>
        <position position="120"/>
    </location>
</feature>
<evidence type="ECO:0000256" key="4">
    <source>
        <dbReference type="ARBA" id="ARBA00022597"/>
    </source>
</evidence>
<comment type="caution">
    <text evidence="11">Lacks conserved residue(s) required for the propagation of feature annotation.</text>
</comment>
<feature type="transmembrane region" description="Helical" evidence="12">
    <location>
        <begin position="436"/>
        <end position="453"/>
    </location>
</feature>
<evidence type="ECO:0000256" key="2">
    <source>
        <dbReference type="ARBA" id="ARBA00022448"/>
    </source>
</evidence>
<reference evidence="15" key="1">
    <citation type="submission" date="2022-07" db="EMBL/GenBank/DDBJ databases">
        <title>FELIX.</title>
        <authorList>
            <person name="Wan K.H."/>
            <person name="Park S."/>
            <person name="Lawrence Q."/>
            <person name="Eichenberger J.P."/>
            <person name="Booth B.W."/>
            <person name="Piaggio A.J."/>
            <person name="Chandler J.C."/>
            <person name="Franklin A.B."/>
            <person name="Celniker S.E."/>
        </authorList>
    </citation>
    <scope>NUCLEOTIDE SEQUENCE</scope>
    <source>
        <strain evidence="15">QA-1986 374</strain>
    </source>
</reference>
<dbReference type="PROSITE" id="PS01035">
    <property type="entry name" value="PTS_EIIB_TYPE_1_CYS"/>
    <property type="match status" value="1"/>
</dbReference>
<gene>
    <name evidence="15" type="ORF">NP439_02960</name>
</gene>
<dbReference type="PANTHER" id="PTHR30175">
    <property type="entry name" value="PHOSPHOTRANSFERASE SYSTEM TRANSPORT PROTEIN"/>
    <property type="match status" value="1"/>
</dbReference>
<dbReference type="Pfam" id="PF02378">
    <property type="entry name" value="PTS_EIIC"/>
    <property type="match status" value="1"/>
</dbReference>
<dbReference type="InterPro" id="IPR001996">
    <property type="entry name" value="PTS_IIB_1"/>
</dbReference>
<feature type="transmembrane region" description="Helical" evidence="12">
    <location>
        <begin position="354"/>
        <end position="375"/>
    </location>
</feature>
<feature type="transmembrane region" description="Helical" evidence="12">
    <location>
        <begin position="269"/>
        <end position="289"/>
    </location>
</feature>
<evidence type="ECO:0000256" key="5">
    <source>
        <dbReference type="ARBA" id="ARBA00022679"/>
    </source>
</evidence>
<evidence type="ECO:0000313" key="15">
    <source>
        <dbReference type="EMBL" id="UUI03673.1"/>
    </source>
</evidence>
<dbReference type="InterPro" id="IPR036878">
    <property type="entry name" value="Glu_permease_IIB"/>
</dbReference>
<evidence type="ECO:0000256" key="11">
    <source>
        <dbReference type="PROSITE-ProRule" id="PRU00421"/>
    </source>
</evidence>
<feature type="transmembrane region" description="Helical" evidence="12">
    <location>
        <begin position="465"/>
        <end position="484"/>
    </location>
</feature>
<dbReference type="Proteomes" id="UP001059773">
    <property type="component" value="Chromosome"/>
</dbReference>
<protein>
    <submittedName>
        <fullName evidence="15">PTS transporter subunit EIIC</fullName>
    </submittedName>
</protein>
<dbReference type="Pfam" id="PF00367">
    <property type="entry name" value="PTS_EIIB"/>
    <property type="match status" value="1"/>
</dbReference>
<comment type="subcellular location">
    <subcellularLocation>
        <location evidence="1">Cell membrane</location>
        <topology evidence="1">Multi-pass membrane protein</topology>
    </subcellularLocation>
</comment>
<keyword evidence="10 12" id="KW-0472">Membrane</keyword>
<dbReference type="InterPro" id="IPR013013">
    <property type="entry name" value="PTS_EIIC_1"/>
</dbReference>
<keyword evidence="9 12" id="KW-1133">Transmembrane helix</keyword>
<accession>A0ABY5JTM4</accession>
<evidence type="ECO:0000256" key="9">
    <source>
        <dbReference type="ARBA" id="ARBA00022989"/>
    </source>
</evidence>
<keyword evidence="6" id="KW-0598">Phosphotransferase system</keyword>
<keyword evidence="16" id="KW-1185">Reference proteome</keyword>
<dbReference type="PROSITE" id="PS51098">
    <property type="entry name" value="PTS_EIIB_TYPE_1"/>
    <property type="match status" value="2"/>
</dbReference>
<keyword evidence="3" id="KW-1003">Cell membrane</keyword>
<feature type="transmembrane region" description="Helical" evidence="12">
    <location>
        <begin position="309"/>
        <end position="334"/>
    </location>
</feature>
<evidence type="ECO:0000256" key="6">
    <source>
        <dbReference type="ARBA" id="ARBA00022683"/>
    </source>
</evidence>
<keyword evidence="7 12" id="KW-0812">Transmembrane</keyword>
<dbReference type="PANTHER" id="PTHR30175:SF1">
    <property type="entry name" value="PTS SYSTEM ARBUTIN-, CELLOBIOSE-, AND SALICIN-SPECIFIC EIIBC COMPONENT-RELATED"/>
    <property type="match status" value="1"/>
</dbReference>
<feature type="domain" description="PTS EIIC type-1" evidence="14">
    <location>
        <begin position="198"/>
        <end position="569"/>
    </location>
</feature>
<evidence type="ECO:0000256" key="12">
    <source>
        <dbReference type="SAM" id="Phobius"/>
    </source>
</evidence>
<evidence type="ECO:0000256" key="7">
    <source>
        <dbReference type="ARBA" id="ARBA00022692"/>
    </source>
</evidence>
<organism evidence="15 16">
    <name type="scientific">Oceanobacillus jeddahense</name>
    <dbReference type="NCBI Taxonomy" id="1462527"/>
    <lineage>
        <taxon>Bacteria</taxon>
        <taxon>Bacillati</taxon>
        <taxon>Bacillota</taxon>
        <taxon>Bacilli</taxon>
        <taxon>Bacillales</taxon>
        <taxon>Bacillaceae</taxon>
        <taxon>Oceanobacillus</taxon>
    </lineage>
</organism>
<feature type="transmembrane region" description="Helical" evidence="12">
    <location>
        <begin position="395"/>
        <end position="415"/>
    </location>
</feature>
<evidence type="ECO:0000313" key="16">
    <source>
        <dbReference type="Proteomes" id="UP001059773"/>
    </source>
</evidence>
<dbReference type="CDD" id="cd00212">
    <property type="entry name" value="PTS_IIB_glc"/>
    <property type="match status" value="1"/>
</dbReference>
<feature type="domain" description="PTS EIIB type-1" evidence="13">
    <location>
        <begin position="4"/>
        <end position="86"/>
    </location>
</feature>
<evidence type="ECO:0000256" key="10">
    <source>
        <dbReference type="ARBA" id="ARBA00023136"/>
    </source>
</evidence>
<feature type="transmembrane region" description="Helical" evidence="12">
    <location>
        <begin position="199"/>
        <end position="224"/>
    </location>
</feature>
<feature type="domain" description="PTS EIIB type-1" evidence="13">
    <location>
        <begin position="98"/>
        <end position="180"/>
    </location>
</feature>
<keyword evidence="8" id="KW-0418">Kinase</keyword>
<feature type="transmembrane region" description="Helical" evidence="12">
    <location>
        <begin position="236"/>
        <end position="257"/>
    </location>
</feature>
<dbReference type="Gene3D" id="3.30.1360.60">
    <property type="entry name" value="Glucose permease domain IIB"/>
    <property type="match status" value="2"/>
</dbReference>
<evidence type="ECO:0000256" key="1">
    <source>
        <dbReference type="ARBA" id="ARBA00004651"/>
    </source>
</evidence>
<proteinExistence type="predicted"/>
<evidence type="ECO:0000259" key="13">
    <source>
        <dbReference type="PROSITE" id="PS51098"/>
    </source>
</evidence>
<sequence>MDAQNILEEIQESAGGKENIDSITVNASRLEIHVKNKNFIKETILKQNKAVYAVSENEYGIDLLVGNKLAKELETIYEQMNVDTDKDFLRGIEMGKHAKLAKYIIHHIGGKENIEKVTHCMTRLRFNIYDSSKVNESELLNHKEIITAQQSGGQYQVVIGTHVDDVYKEVIEQLGTENQEKSEESQSERKSMLNRFIEVITKIITPTLGILIGTALILGLHSLLTSLGVIEEGGGAYIILNAMGNALFTFFPIVLGYTSAKAFQSDGFIGMMVGASLVFPEILTDLTTGEPLYLLFSGTFLETPVYNTFFGIPIIFPEFGYVSTVIPVILAMFFISKLERILRKRIPKNMGFTFVPFITLLIGVPVTILVIGPIANFASTGISSGIGFLYGASPVITALIVGFFYTPLVILGLHWPMVTIGINNLATQGFDPLMPMIYTVPFAQMSVVLAVYLRTKMKKTKSLCIPAMISTLFAIIEPAIYGITLPVKKRILICCIGSGVGAVIIALFSVNNFAPTIGLLGIVGFINPSNGDMFGMYIAAIASLATIVISFLLAYVTFKEPTGNDNIVEKKLTD</sequence>
<dbReference type="EMBL" id="CP101914">
    <property type="protein sequence ID" value="UUI03673.1"/>
    <property type="molecule type" value="Genomic_DNA"/>
</dbReference>
<name>A0ABY5JTM4_9BACI</name>
<keyword evidence="5" id="KW-0808">Transferase</keyword>
<evidence type="ECO:0000259" key="14">
    <source>
        <dbReference type="PROSITE" id="PS51103"/>
    </source>
</evidence>
<keyword evidence="2" id="KW-0813">Transport</keyword>
<dbReference type="InterPro" id="IPR003352">
    <property type="entry name" value="PTS_EIIC"/>
</dbReference>
<evidence type="ECO:0000256" key="8">
    <source>
        <dbReference type="ARBA" id="ARBA00022777"/>
    </source>
</evidence>
<dbReference type="RefSeq" id="WP_256708720.1">
    <property type="nucleotide sequence ID" value="NZ_CP101914.1"/>
</dbReference>
<dbReference type="PROSITE" id="PS51103">
    <property type="entry name" value="PTS_EIIC_TYPE_1"/>
    <property type="match status" value="1"/>
</dbReference>